<feature type="region of interest" description="Disordered" evidence="1">
    <location>
        <begin position="319"/>
        <end position="339"/>
    </location>
</feature>
<accession>A0A6A5Z0Y9</accession>
<proteinExistence type="predicted"/>
<feature type="compositionally biased region" description="Acidic residues" evidence="1">
    <location>
        <begin position="1"/>
        <end position="11"/>
    </location>
</feature>
<feature type="region of interest" description="Disordered" evidence="1">
    <location>
        <begin position="1"/>
        <end position="43"/>
    </location>
</feature>
<dbReference type="Proteomes" id="UP000799770">
    <property type="component" value="Unassembled WGS sequence"/>
</dbReference>
<name>A0A6A5Z0Y9_9PLEO</name>
<evidence type="ECO:0000313" key="3">
    <source>
        <dbReference type="Proteomes" id="UP000799770"/>
    </source>
</evidence>
<feature type="compositionally biased region" description="Acidic residues" evidence="1">
    <location>
        <begin position="153"/>
        <end position="162"/>
    </location>
</feature>
<keyword evidence="3" id="KW-1185">Reference proteome</keyword>
<feature type="compositionally biased region" description="Polar residues" evidence="1">
    <location>
        <begin position="15"/>
        <end position="25"/>
    </location>
</feature>
<evidence type="ECO:0000313" key="2">
    <source>
        <dbReference type="EMBL" id="KAF2113119.1"/>
    </source>
</evidence>
<sequence>MPPLLDDDDEASGTFWASSQITPSSKRAREPSPELGNPEHPHAACVLDQPSVQYFGLRTPVTDPRPSKKACISSSSEKASRLEMGSAESFPTTNASNIDEWLRKMGKPGQGFVVIRIPKSRRNPPPPTSMTSEISHPPASDTMTSGSRGGTTEEYEDGDDTIDDMHIYEDDNEDDDVDGSDTIQVGDEDVNEQVNGSGMQDSAMSEEDDNIICLGNQDIMMSIENHEALRSSITTQLGSCSKGCSTSGIAIRWASASLVRAQEVGEQEGDGIEDQDAMMRTPGEREAFDQMLPFLLQGDSEQRIGRTFETIPWNMTYTSGQRDTESRVSASPSPSPSAPFLDNLLSTSVPRLLHVLEAAQSGASLDLSAGLVAELKGLEGDPELIFQAVAYLFSMLPEGVIDQHTEAREYRTQPGSSNVPRTLPPAVPTKSQRSYRWVEMRLNRFTHGELIDIGQCTFNMITEIGIKSLVRGVQPMHASMLDSTSEGHTSRLVSLIANYSTTTEVGYMVGIKKVAFCIAFFIMSGNSPNRWLLNAAHRAKHASRLPSVPQEDIDLLWRRANEESSGIGKRYVTKTAFAKTYDRLRYCGSWYVWLASQVGAGSLLYLHQMFSPDEVHNAPKGKDQGGGSKLLRRRLKDDYKLGTIARQYGATKTMNDVMWAMMEEFDGIARPSQHEAFPGFTW</sequence>
<evidence type="ECO:0000256" key="1">
    <source>
        <dbReference type="SAM" id="MobiDB-lite"/>
    </source>
</evidence>
<gene>
    <name evidence="2" type="ORF">BDV96DRAFT_579768</name>
</gene>
<feature type="region of interest" description="Disordered" evidence="1">
    <location>
        <begin position="57"/>
        <end position="95"/>
    </location>
</feature>
<reference evidence="2" key="1">
    <citation type="journal article" date="2020" name="Stud. Mycol.">
        <title>101 Dothideomycetes genomes: a test case for predicting lifestyles and emergence of pathogens.</title>
        <authorList>
            <person name="Haridas S."/>
            <person name="Albert R."/>
            <person name="Binder M."/>
            <person name="Bloem J."/>
            <person name="Labutti K."/>
            <person name="Salamov A."/>
            <person name="Andreopoulos B."/>
            <person name="Baker S."/>
            <person name="Barry K."/>
            <person name="Bills G."/>
            <person name="Bluhm B."/>
            <person name="Cannon C."/>
            <person name="Castanera R."/>
            <person name="Culley D."/>
            <person name="Daum C."/>
            <person name="Ezra D."/>
            <person name="Gonzalez J."/>
            <person name="Henrissat B."/>
            <person name="Kuo A."/>
            <person name="Liang C."/>
            <person name="Lipzen A."/>
            <person name="Lutzoni F."/>
            <person name="Magnuson J."/>
            <person name="Mondo S."/>
            <person name="Nolan M."/>
            <person name="Ohm R."/>
            <person name="Pangilinan J."/>
            <person name="Park H.-J."/>
            <person name="Ramirez L."/>
            <person name="Alfaro M."/>
            <person name="Sun H."/>
            <person name="Tritt A."/>
            <person name="Yoshinaga Y."/>
            <person name="Zwiers L.-H."/>
            <person name="Turgeon B."/>
            <person name="Goodwin S."/>
            <person name="Spatafora J."/>
            <person name="Crous P."/>
            <person name="Grigoriev I."/>
        </authorList>
    </citation>
    <scope>NUCLEOTIDE SEQUENCE</scope>
    <source>
        <strain evidence="2">CBS 627.86</strain>
    </source>
</reference>
<protein>
    <submittedName>
        <fullName evidence="2">Uncharacterized protein</fullName>
    </submittedName>
</protein>
<dbReference type="AlphaFoldDB" id="A0A6A5Z0Y9"/>
<feature type="compositionally biased region" description="Basic and acidic residues" evidence="1">
    <location>
        <begin position="27"/>
        <end position="42"/>
    </location>
</feature>
<feature type="region of interest" description="Disordered" evidence="1">
    <location>
        <begin position="118"/>
        <end position="177"/>
    </location>
</feature>
<dbReference type="EMBL" id="ML977329">
    <property type="protein sequence ID" value="KAF2113119.1"/>
    <property type="molecule type" value="Genomic_DNA"/>
</dbReference>
<organism evidence="2 3">
    <name type="scientific">Lophiotrema nucula</name>
    <dbReference type="NCBI Taxonomy" id="690887"/>
    <lineage>
        <taxon>Eukaryota</taxon>
        <taxon>Fungi</taxon>
        <taxon>Dikarya</taxon>
        <taxon>Ascomycota</taxon>
        <taxon>Pezizomycotina</taxon>
        <taxon>Dothideomycetes</taxon>
        <taxon>Pleosporomycetidae</taxon>
        <taxon>Pleosporales</taxon>
        <taxon>Lophiotremataceae</taxon>
        <taxon>Lophiotrema</taxon>
    </lineage>
</organism>